<evidence type="ECO:0000313" key="2">
    <source>
        <dbReference type="EMBL" id="GGB36262.1"/>
    </source>
</evidence>
<dbReference type="PROSITE" id="PS51257">
    <property type="entry name" value="PROKAR_LIPOPROTEIN"/>
    <property type="match status" value="1"/>
</dbReference>
<name>A0ABQ1IF75_9GAMM</name>
<dbReference type="SUPFAM" id="SSF159594">
    <property type="entry name" value="XCC0632-like"/>
    <property type="match status" value="1"/>
</dbReference>
<dbReference type="EMBL" id="BMKE01000004">
    <property type="protein sequence ID" value="GGB36262.1"/>
    <property type="molecule type" value="Genomic_DNA"/>
</dbReference>
<keyword evidence="3" id="KW-1185">Reference proteome</keyword>
<organism evidence="2 3">
    <name type="scientific">Oceanisphaera marina</name>
    <dbReference type="NCBI Taxonomy" id="2017550"/>
    <lineage>
        <taxon>Bacteria</taxon>
        <taxon>Pseudomonadati</taxon>
        <taxon>Pseudomonadota</taxon>
        <taxon>Gammaproteobacteria</taxon>
        <taxon>Aeromonadales</taxon>
        <taxon>Aeromonadaceae</taxon>
        <taxon>Oceanisphaera</taxon>
    </lineage>
</organism>
<reference evidence="3" key="1">
    <citation type="journal article" date="2019" name="Int. J. Syst. Evol. Microbiol.">
        <title>The Global Catalogue of Microorganisms (GCM) 10K type strain sequencing project: providing services to taxonomists for standard genome sequencing and annotation.</title>
        <authorList>
            <consortium name="The Broad Institute Genomics Platform"/>
            <consortium name="The Broad Institute Genome Sequencing Center for Infectious Disease"/>
            <person name="Wu L."/>
            <person name="Ma J."/>
        </authorList>
    </citation>
    <scope>NUCLEOTIDE SEQUENCE [LARGE SCALE GENOMIC DNA]</scope>
    <source>
        <strain evidence="3">CGMCC 1.15923</strain>
    </source>
</reference>
<sequence length="215" mass="23953">MIMTQRLACFKLAKNMLWLLLPVILGACSLLPESSPVTFYRLPPPQLATPQKPVVQRAVTLRVNRPETSGLLSGNRIAVIPQHNQLSAYQGARWAASVPVLFRDQLIETWQQPGGIQHIISDSEALQAEIELRGTLRAFHTEYRQGKPVVVIHFDAQLVDPGDRRLVASRRFATVAAPVTAEVPDVVTAFGVAQAQLSSEILDWILMTMESRERR</sequence>
<evidence type="ECO:0000259" key="1">
    <source>
        <dbReference type="Pfam" id="PF03886"/>
    </source>
</evidence>
<dbReference type="InterPro" id="IPR005586">
    <property type="entry name" value="ABC_trans_aux"/>
</dbReference>
<evidence type="ECO:0000313" key="3">
    <source>
        <dbReference type="Proteomes" id="UP000646152"/>
    </source>
</evidence>
<gene>
    <name evidence="2" type="ORF">GCM10011502_06650</name>
</gene>
<dbReference type="Gene3D" id="3.40.50.10610">
    <property type="entry name" value="ABC-type transport auxiliary lipoprotein component"/>
    <property type="match status" value="1"/>
</dbReference>
<accession>A0ABQ1IF75</accession>
<protein>
    <recommendedName>
        <fullName evidence="1">ABC-type transport auxiliary lipoprotein component domain-containing protein</fullName>
    </recommendedName>
</protein>
<dbReference type="Proteomes" id="UP000646152">
    <property type="component" value="Unassembled WGS sequence"/>
</dbReference>
<feature type="domain" description="ABC-type transport auxiliary lipoprotein component" evidence="1">
    <location>
        <begin position="40"/>
        <end position="201"/>
    </location>
</feature>
<proteinExistence type="predicted"/>
<comment type="caution">
    <text evidence="2">The sequence shown here is derived from an EMBL/GenBank/DDBJ whole genome shotgun (WGS) entry which is preliminary data.</text>
</comment>
<dbReference type="Pfam" id="PF03886">
    <property type="entry name" value="ABC_trans_aux"/>
    <property type="match status" value="1"/>
</dbReference>